<evidence type="ECO:0000256" key="4">
    <source>
        <dbReference type="ARBA" id="ARBA00022272"/>
    </source>
</evidence>
<dbReference type="CDD" id="cd00405">
    <property type="entry name" value="PRAI"/>
    <property type="match status" value="1"/>
</dbReference>
<evidence type="ECO:0000256" key="5">
    <source>
        <dbReference type="ARBA" id="ARBA00022605"/>
    </source>
</evidence>
<dbReference type="InterPro" id="IPR013785">
    <property type="entry name" value="Aldolase_TIM"/>
</dbReference>
<dbReference type="Gene3D" id="3.20.20.70">
    <property type="entry name" value="Aldolase class I"/>
    <property type="match status" value="1"/>
</dbReference>
<dbReference type="InterPro" id="IPR044643">
    <property type="entry name" value="TrpF_fam"/>
</dbReference>
<keyword evidence="5 9" id="KW-0028">Amino-acid biosynthesis</keyword>
<dbReference type="HAMAP" id="MF_00135">
    <property type="entry name" value="PRAI"/>
    <property type="match status" value="1"/>
</dbReference>
<evidence type="ECO:0000256" key="6">
    <source>
        <dbReference type="ARBA" id="ARBA00022822"/>
    </source>
</evidence>
<comment type="pathway">
    <text evidence="2 9">Amino-acid biosynthesis; L-tryptophan biosynthesis; L-tryptophan from chorismate: step 3/5.</text>
</comment>
<evidence type="ECO:0000256" key="3">
    <source>
        <dbReference type="ARBA" id="ARBA00012572"/>
    </source>
</evidence>
<dbReference type="EC" id="5.3.1.24" evidence="3 9"/>
<dbReference type="Pfam" id="PF00697">
    <property type="entry name" value="PRAI"/>
    <property type="match status" value="1"/>
</dbReference>
<proteinExistence type="inferred from homology"/>
<dbReference type="NCBIfam" id="NF002301">
    <property type="entry name" value="PRK01222.2-1"/>
    <property type="match status" value="1"/>
</dbReference>
<dbReference type="GO" id="GO:0004640">
    <property type="term" value="F:phosphoribosylanthranilate isomerase activity"/>
    <property type="evidence" value="ECO:0007669"/>
    <property type="project" value="UniProtKB-UniRule"/>
</dbReference>
<evidence type="ECO:0000256" key="1">
    <source>
        <dbReference type="ARBA" id="ARBA00001164"/>
    </source>
</evidence>
<evidence type="ECO:0000256" key="2">
    <source>
        <dbReference type="ARBA" id="ARBA00004664"/>
    </source>
</evidence>
<dbReference type="PANTHER" id="PTHR42894:SF1">
    <property type="entry name" value="N-(5'-PHOSPHORIBOSYL)ANTHRANILATE ISOMERASE"/>
    <property type="match status" value="1"/>
</dbReference>
<keyword evidence="12" id="KW-1185">Reference proteome</keyword>
<dbReference type="InterPro" id="IPR001240">
    <property type="entry name" value="PRAI_dom"/>
</dbReference>
<sequence>MSRTMIKLCGNHSFQDLKYSVASGVPYIGLVFAESKRKVDPLECSKWLEQIEKGRSQKYVGVFVNPSLLEIASVLQYVPLDIIQFHGDENPEQVIEAKMATGLTVWKAIHHNEKALVKMKSFYHIADGYVIDSKVNGAWGGTGKRFDWDAIPAYQKEAQIQGVPCFIAGGITPDNVSEILNYRPDGIDISSGIETMWRKDARKIQKLIEIIENFCDNNYNSMLKSNNNTFSL</sequence>
<accession>A0A8J8GIB5</accession>
<dbReference type="InterPro" id="IPR011060">
    <property type="entry name" value="RibuloseP-bd_barrel"/>
</dbReference>
<dbReference type="GO" id="GO:0000162">
    <property type="term" value="P:L-tryptophan biosynthetic process"/>
    <property type="evidence" value="ECO:0007669"/>
    <property type="project" value="UniProtKB-UniRule"/>
</dbReference>
<keyword evidence="7 9" id="KW-0057">Aromatic amino acid biosynthesis</keyword>
<keyword evidence="8 9" id="KW-0413">Isomerase</keyword>
<evidence type="ECO:0000259" key="10">
    <source>
        <dbReference type="Pfam" id="PF00697"/>
    </source>
</evidence>
<evidence type="ECO:0000313" key="11">
    <source>
        <dbReference type="EMBL" id="NSL52288.1"/>
    </source>
</evidence>
<comment type="caution">
    <text evidence="11">The sequence shown here is derived from an EMBL/GenBank/DDBJ whole genome shotgun (WGS) entry which is preliminary data.</text>
</comment>
<feature type="domain" description="N-(5'phosphoribosyl) anthranilate isomerase (PRAI)" evidence="10">
    <location>
        <begin position="7"/>
        <end position="209"/>
    </location>
</feature>
<evidence type="ECO:0000256" key="9">
    <source>
        <dbReference type="HAMAP-Rule" id="MF_00135"/>
    </source>
</evidence>
<dbReference type="AlphaFoldDB" id="A0A8J8GIB5"/>
<evidence type="ECO:0000313" key="12">
    <source>
        <dbReference type="Proteomes" id="UP000625804"/>
    </source>
</evidence>
<dbReference type="EMBL" id="JABTTE010000014">
    <property type="protein sequence ID" value="NSL52288.1"/>
    <property type="molecule type" value="Genomic_DNA"/>
</dbReference>
<comment type="similarity">
    <text evidence="9">Belongs to the TrpF family.</text>
</comment>
<dbReference type="Proteomes" id="UP000625804">
    <property type="component" value="Unassembled WGS sequence"/>
</dbReference>
<dbReference type="PANTHER" id="PTHR42894">
    <property type="entry name" value="N-(5'-PHOSPHORIBOSYL)ANTHRANILATE ISOMERASE"/>
    <property type="match status" value="1"/>
</dbReference>
<protein>
    <recommendedName>
        <fullName evidence="4 9">N-(5'-phosphoribosyl)anthranilate isomerase</fullName>
        <shortName evidence="9">PRAI</shortName>
        <ecNumber evidence="3 9">5.3.1.24</ecNumber>
    </recommendedName>
</protein>
<evidence type="ECO:0000256" key="8">
    <source>
        <dbReference type="ARBA" id="ARBA00023235"/>
    </source>
</evidence>
<dbReference type="RefSeq" id="WP_173731490.1">
    <property type="nucleotide sequence ID" value="NZ_JABTTE010000014.1"/>
</dbReference>
<dbReference type="UniPathway" id="UPA00035">
    <property type="reaction ID" value="UER00042"/>
</dbReference>
<organism evidence="11 12">
    <name type="scientific">Calidifontibacillus erzurumensis</name>
    <dbReference type="NCBI Taxonomy" id="2741433"/>
    <lineage>
        <taxon>Bacteria</taxon>
        <taxon>Bacillati</taxon>
        <taxon>Bacillota</taxon>
        <taxon>Bacilli</taxon>
        <taxon>Bacillales</taxon>
        <taxon>Bacillaceae</taxon>
        <taxon>Calidifontibacillus/Schinkia group</taxon>
        <taxon>Calidifontibacillus</taxon>
    </lineage>
</organism>
<reference evidence="11" key="1">
    <citation type="submission" date="2020-06" db="EMBL/GenBank/DDBJ databases">
        <title>A novel thermopfilic bacterium from Erzurum, Turkey.</title>
        <authorList>
            <person name="Adiguzel A."/>
            <person name="Ay H."/>
            <person name="Baltaci M.O."/>
        </authorList>
    </citation>
    <scope>NUCLEOTIDE SEQUENCE</scope>
    <source>
        <strain evidence="11">P2</strain>
    </source>
</reference>
<dbReference type="SUPFAM" id="SSF51366">
    <property type="entry name" value="Ribulose-phoshate binding barrel"/>
    <property type="match status" value="1"/>
</dbReference>
<comment type="catalytic activity">
    <reaction evidence="1 9">
        <text>N-(5-phospho-beta-D-ribosyl)anthranilate = 1-(2-carboxyphenylamino)-1-deoxy-D-ribulose 5-phosphate</text>
        <dbReference type="Rhea" id="RHEA:21540"/>
        <dbReference type="ChEBI" id="CHEBI:18277"/>
        <dbReference type="ChEBI" id="CHEBI:58613"/>
        <dbReference type="EC" id="5.3.1.24"/>
    </reaction>
</comment>
<keyword evidence="6 9" id="KW-0822">Tryptophan biosynthesis</keyword>
<evidence type="ECO:0000256" key="7">
    <source>
        <dbReference type="ARBA" id="ARBA00023141"/>
    </source>
</evidence>
<name>A0A8J8GIB5_9BACI</name>
<gene>
    <name evidence="9" type="primary">trpF</name>
    <name evidence="11" type="ORF">HR057_11035</name>
</gene>